<name>A0A2G9U4E3_TELCI</name>
<proteinExistence type="predicted"/>
<gene>
    <name evidence="3" type="ORF">TELCIR_13203</name>
</gene>
<keyword evidence="4" id="KW-1185">Reference proteome</keyword>
<evidence type="ECO:0000313" key="4">
    <source>
        <dbReference type="Proteomes" id="UP000230423"/>
    </source>
</evidence>
<feature type="transmembrane region" description="Helical" evidence="2">
    <location>
        <begin position="59"/>
        <end position="75"/>
    </location>
</feature>
<evidence type="ECO:0000313" key="3">
    <source>
        <dbReference type="EMBL" id="PIO65141.1"/>
    </source>
</evidence>
<keyword evidence="2" id="KW-1133">Transmembrane helix</keyword>
<keyword evidence="2" id="KW-0812">Transmembrane</keyword>
<dbReference type="OrthoDB" id="5872181at2759"/>
<evidence type="ECO:0000256" key="2">
    <source>
        <dbReference type="SAM" id="Phobius"/>
    </source>
</evidence>
<dbReference type="EMBL" id="KZ349269">
    <property type="protein sequence ID" value="PIO65141.1"/>
    <property type="molecule type" value="Genomic_DNA"/>
</dbReference>
<accession>A0A2G9U4E3</accession>
<sequence length="195" mass="21605">MNGRQRRMLLTVGGVDGKTSSSAIEQPEDRKKRRLALEAMVANCINTLNALYDTVSNKVIMYVSTLFLALFAFTLNSEEGFSTIVSAEHSVVPVATSLVVVLELFVVGVFYGFPRVCANILRHSNCDQDNDFKDHTAITGMSEDAPLKDVLQMIAAQHKLLVACSRRWQRPQSHRTRPYPTESQGESSSSLVVNL</sequence>
<evidence type="ECO:0000256" key="1">
    <source>
        <dbReference type="SAM" id="MobiDB-lite"/>
    </source>
</evidence>
<feature type="region of interest" description="Disordered" evidence="1">
    <location>
        <begin position="172"/>
        <end position="195"/>
    </location>
</feature>
<reference evidence="3 4" key="1">
    <citation type="submission" date="2015-09" db="EMBL/GenBank/DDBJ databases">
        <title>Draft genome of the parasitic nematode Teladorsagia circumcincta isolate WARC Sus (inbred).</title>
        <authorList>
            <person name="Mitreva M."/>
        </authorList>
    </citation>
    <scope>NUCLEOTIDE SEQUENCE [LARGE SCALE GENOMIC DNA]</scope>
    <source>
        <strain evidence="3 4">S</strain>
    </source>
</reference>
<feature type="compositionally biased region" description="Polar residues" evidence="1">
    <location>
        <begin position="181"/>
        <end position="195"/>
    </location>
</feature>
<organism evidence="3 4">
    <name type="scientific">Teladorsagia circumcincta</name>
    <name type="common">Brown stomach worm</name>
    <name type="synonym">Ostertagia circumcincta</name>
    <dbReference type="NCBI Taxonomy" id="45464"/>
    <lineage>
        <taxon>Eukaryota</taxon>
        <taxon>Metazoa</taxon>
        <taxon>Ecdysozoa</taxon>
        <taxon>Nematoda</taxon>
        <taxon>Chromadorea</taxon>
        <taxon>Rhabditida</taxon>
        <taxon>Rhabditina</taxon>
        <taxon>Rhabditomorpha</taxon>
        <taxon>Strongyloidea</taxon>
        <taxon>Trichostrongylidae</taxon>
        <taxon>Teladorsagia</taxon>
    </lineage>
</organism>
<dbReference type="Proteomes" id="UP000230423">
    <property type="component" value="Unassembled WGS sequence"/>
</dbReference>
<keyword evidence="2" id="KW-0472">Membrane</keyword>
<feature type="transmembrane region" description="Helical" evidence="2">
    <location>
        <begin position="95"/>
        <end position="113"/>
    </location>
</feature>
<dbReference type="AlphaFoldDB" id="A0A2G9U4E3"/>
<protein>
    <submittedName>
        <fullName evidence="3">Uncharacterized protein</fullName>
    </submittedName>
</protein>